<evidence type="ECO:0000313" key="1">
    <source>
        <dbReference type="EMBL" id="SFV88702.1"/>
    </source>
</evidence>
<dbReference type="AlphaFoldDB" id="A0A1W1E413"/>
<accession>A0A1W1E413</accession>
<proteinExistence type="predicted"/>
<name>A0A1W1E413_9ZZZZ</name>
<sequence>MSKTEFLIGRSGLDLQDDFYPDDLPEDWRFDYYAAIFKTLSLAIDTNEDLEQIFEDIKEDEEGEENEFVLVLTIEKSQLTDEATLKELLNYVQAYANDFILFCEVDEAPSEAVMALLSAYKVCFQSKKSLKLTLQEVQVSGSTLSFNQYPVLYSAQEWDEKQMRNYLEGIQSVHTKTILICKFAEREALDKIRIIAELLGY</sequence>
<dbReference type="EMBL" id="FPIA01000077">
    <property type="protein sequence ID" value="SFV88702.1"/>
    <property type="molecule type" value="Genomic_DNA"/>
</dbReference>
<reference evidence="1" key="1">
    <citation type="submission" date="2016-10" db="EMBL/GenBank/DDBJ databases">
        <authorList>
            <person name="de Groot N.N."/>
        </authorList>
    </citation>
    <scope>NUCLEOTIDE SEQUENCE</scope>
</reference>
<protein>
    <submittedName>
        <fullName evidence="1">Uncharacterized protein</fullName>
    </submittedName>
</protein>
<gene>
    <name evidence="1" type="ORF">MNB_SUP05-SYMBIONT-7-471</name>
</gene>
<organism evidence="1">
    <name type="scientific">hydrothermal vent metagenome</name>
    <dbReference type="NCBI Taxonomy" id="652676"/>
    <lineage>
        <taxon>unclassified sequences</taxon>
        <taxon>metagenomes</taxon>
        <taxon>ecological metagenomes</taxon>
    </lineage>
</organism>